<evidence type="ECO:0000256" key="1">
    <source>
        <dbReference type="ARBA" id="ARBA00000822"/>
    </source>
</evidence>
<dbReference type="InterPro" id="IPR050314">
    <property type="entry name" value="Glycosyl_Hydrlase_18"/>
</dbReference>
<dbReference type="Pfam" id="PF00704">
    <property type="entry name" value="Glyco_hydro_18"/>
    <property type="match status" value="1"/>
</dbReference>
<proteinExistence type="inferred from homology"/>
<evidence type="ECO:0000256" key="3">
    <source>
        <dbReference type="ARBA" id="ARBA00012729"/>
    </source>
</evidence>
<name>A0ABQ2CT78_9DEIO</name>
<dbReference type="Gene3D" id="3.10.50.10">
    <property type="match status" value="1"/>
</dbReference>
<reference evidence="11" key="1">
    <citation type="journal article" date="2019" name="Int. J. Syst. Evol. Microbiol.">
        <title>The Global Catalogue of Microorganisms (GCM) 10K type strain sequencing project: providing services to taxonomists for standard genome sequencing and annotation.</title>
        <authorList>
            <consortium name="The Broad Institute Genomics Platform"/>
            <consortium name="The Broad Institute Genome Sequencing Center for Infectious Disease"/>
            <person name="Wu L."/>
            <person name="Ma J."/>
        </authorList>
    </citation>
    <scope>NUCLEOTIDE SEQUENCE [LARGE SCALE GENOMIC DNA]</scope>
    <source>
        <strain evidence="11">JCM 14370</strain>
    </source>
</reference>
<evidence type="ECO:0000256" key="2">
    <source>
        <dbReference type="ARBA" id="ARBA00009121"/>
    </source>
</evidence>
<evidence type="ECO:0000313" key="11">
    <source>
        <dbReference type="Proteomes" id="UP000632222"/>
    </source>
</evidence>
<gene>
    <name evidence="10" type="ORF">GCM10008938_00920</name>
</gene>
<dbReference type="InterPro" id="IPR001223">
    <property type="entry name" value="Glyco_hydro18_cat"/>
</dbReference>
<feature type="domain" description="GH18" evidence="9">
    <location>
        <begin position="125"/>
        <end position="520"/>
    </location>
</feature>
<protein>
    <recommendedName>
        <fullName evidence="3">chitinase</fullName>
        <ecNumber evidence="3">3.2.1.14</ecNumber>
    </recommendedName>
</protein>
<dbReference type="Pfam" id="PF17957">
    <property type="entry name" value="Big_7"/>
    <property type="match status" value="1"/>
</dbReference>
<dbReference type="InterPro" id="IPR029070">
    <property type="entry name" value="Chitinase_insertion_sf"/>
</dbReference>
<keyword evidence="5" id="KW-0146">Chitin degradation</keyword>
<dbReference type="EC" id="3.2.1.14" evidence="3"/>
<comment type="catalytic activity">
    <reaction evidence="1">
        <text>Random endo-hydrolysis of N-acetyl-beta-D-glucosaminide (1-&gt;4)-beta-linkages in chitin and chitodextrins.</text>
        <dbReference type="EC" id="3.2.1.14"/>
    </reaction>
</comment>
<evidence type="ECO:0000256" key="6">
    <source>
        <dbReference type="ARBA" id="ARBA00023295"/>
    </source>
</evidence>
<evidence type="ECO:0000256" key="4">
    <source>
        <dbReference type="ARBA" id="ARBA00022801"/>
    </source>
</evidence>
<sequence length="520" mass="56329">MKKHLWLGSSILLGLGATACNPNTGPKDTTPPTVTLTAPKNVSAASIVKITVNAADASGIAKVELFRNGEKLLEDTTAPYEFSQAFTVSSQNGNYTYTAKATDKNGIMASSASTTTTVILPRPEYRHVAYFTNWAVYGPTGYKVKDIDTSGAAASITHINYAFGNVNQAGECAITDAWADYQKPFDPADSVDGTGETWGDTLRGHFAELKKLKAKYPKIKVMISLGGWTLSKWFSDAAATDAGRKKLASSCIDLFIKGNLPLIDKDVAGGPGSGAGIFDGIDIDWEYPGGGGDPGNVVRPEDKENFTLLLNEFRAQLDTLSETTSKHYLLTIAAPAAPSKIAQTEPDKYQGALDFINLMAYDFRGGWAATGPTNFHSNLYASPNDPMTDGTEIFSVETTVKEFQKYGIPNNKLVVGIPYYGQGWKGVANVNNGLYQTATESAGTRTYRELKDFGPRFDDPISKQMWAFDGSTFWTFDDEKVIQEKARYIRSLELGGTMVWSLDGDDAQATLSKTIHSSLK</sequence>
<keyword evidence="6 7" id="KW-0326">Glycosidase</keyword>
<keyword evidence="5" id="KW-0624">Polysaccharide degradation</keyword>
<dbReference type="InterPro" id="IPR011583">
    <property type="entry name" value="Chitinase_II/V-like_cat"/>
</dbReference>
<organism evidence="10 11">
    <name type="scientific">Deinococcus roseus</name>
    <dbReference type="NCBI Taxonomy" id="392414"/>
    <lineage>
        <taxon>Bacteria</taxon>
        <taxon>Thermotogati</taxon>
        <taxon>Deinococcota</taxon>
        <taxon>Deinococci</taxon>
        <taxon>Deinococcales</taxon>
        <taxon>Deinococcaceae</taxon>
        <taxon>Deinococcus</taxon>
    </lineage>
</organism>
<evidence type="ECO:0000259" key="9">
    <source>
        <dbReference type="PROSITE" id="PS51910"/>
    </source>
</evidence>
<keyword evidence="8" id="KW-0732">Signal</keyword>
<keyword evidence="5" id="KW-0119">Carbohydrate metabolism</keyword>
<comment type="similarity">
    <text evidence="2">Belongs to the glycosyl hydrolase 18 family. Chitinase class II subfamily.</text>
</comment>
<dbReference type="InterPro" id="IPR013783">
    <property type="entry name" value="Ig-like_fold"/>
</dbReference>
<evidence type="ECO:0000313" key="10">
    <source>
        <dbReference type="EMBL" id="GGJ18643.1"/>
    </source>
</evidence>
<dbReference type="Proteomes" id="UP000632222">
    <property type="component" value="Unassembled WGS sequence"/>
</dbReference>
<accession>A0ABQ2CT78</accession>
<dbReference type="EMBL" id="BMOD01000001">
    <property type="protein sequence ID" value="GGJ18643.1"/>
    <property type="molecule type" value="Genomic_DNA"/>
</dbReference>
<feature type="chain" id="PRO_5046495688" description="chitinase" evidence="8">
    <location>
        <begin position="20"/>
        <end position="520"/>
    </location>
</feature>
<evidence type="ECO:0000256" key="5">
    <source>
        <dbReference type="ARBA" id="ARBA00023024"/>
    </source>
</evidence>
<dbReference type="RefSeq" id="WP_188998174.1">
    <property type="nucleotide sequence ID" value="NZ_BMOD01000001.1"/>
</dbReference>
<dbReference type="InterPro" id="IPR017853">
    <property type="entry name" value="GH"/>
</dbReference>
<dbReference type="Gene3D" id="3.20.20.80">
    <property type="entry name" value="Glycosidases"/>
    <property type="match status" value="1"/>
</dbReference>
<dbReference type="SUPFAM" id="SSF54556">
    <property type="entry name" value="Chitinase insertion domain"/>
    <property type="match status" value="1"/>
</dbReference>
<comment type="caution">
    <text evidence="10">The sequence shown here is derived from an EMBL/GenBank/DDBJ whole genome shotgun (WGS) entry which is preliminary data.</text>
</comment>
<dbReference type="PANTHER" id="PTHR11177:SF317">
    <property type="entry name" value="CHITINASE 12-RELATED"/>
    <property type="match status" value="1"/>
</dbReference>
<dbReference type="SMART" id="SM00636">
    <property type="entry name" value="Glyco_18"/>
    <property type="match status" value="1"/>
</dbReference>
<evidence type="ECO:0000256" key="8">
    <source>
        <dbReference type="SAM" id="SignalP"/>
    </source>
</evidence>
<dbReference type="SUPFAM" id="SSF51445">
    <property type="entry name" value="(Trans)glycosidases"/>
    <property type="match status" value="1"/>
</dbReference>
<dbReference type="InterPro" id="IPR001579">
    <property type="entry name" value="Glyco_hydro_18_chit_AS"/>
</dbReference>
<dbReference type="CDD" id="cd06548">
    <property type="entry name" value="GH18_chitinase"/>
    <property type="match status" value="1"/>
</dbReference>
<keyword evidence="4 7" id="KW-0378">Hydrolase</keyword>
<dbReference type="PROSITE" id="PS01095">
    <property type="entry name" value="GH18_1"/>
    <property type="match status" value="1"/>
</dbReference>
<feature type="signal peptide" evidence="8">
    <location>
        <begin position="1"/>
        <end position="19"/>
    </location>
</feature>
<dbReference type="PROSITE" id="PS51257">
    <property type="entry name" value="PROKAR_LIPOPROTEIN"/>
    <property type="match status" value="1"/>
</dbReference>
<dbReference type="PANTHER" id="PTHR11177">
    <property type="entry name" value="CHITINASE"/>
    <property type="match status" value="1"/>
</dbReference>
<evidence type="ECO:0000256" key="7">
    <source>
        <dbReference type="RuleBase" id="RU000489"/>
    </source>
</evidence>
<keyword evidence="11" id="KW-1185">Reference proteome</keyword>
<dbReference type="PROSITE" id="PS51910">
    <property type="entry name" value="GH18_2"/>
    <property type="match status" value="1"/>
</dbReference>
<dbReference type="Gene3D" id="2.60.40.10">
    <property type="entry name" value="Immunoglobulins"/>
    <property type="match status" value="1"/>
</dbReference>